<accession>A0A0A8Y8W6</accession>
<evidence type="ECO:0000313" key="1">
    <source>
        <dbReference type="EMBL" id="JAD22234.1"/>
    </source>
</evidence>
<organism evidence="1">
    <name type="scientific">Arundo donax</name>
    <name type="common">Giant reed</name>
    <name type="synonym">Donax arundinaceus</name>
    <dbReference type="NCBI Taxonomy" id="35708"/>
    <lineage>
        <taxon>Eukaryota</taxon>
        <taxon>Viridiplantae</taxon>
        <taxon>Streptophyta</taxon>
        <taxon>Embryophyta</taxon>
        <taxon>Tracheophyta</taxon>
        <taxon>Spermatophyta</taxon>
        <taxon>Magnoliopsida</taxon>
        <taxon>Liliopsida</taxon>
        <taxon>Poales</taxon>
        <taxon>Poaceae</taxon>
        <taxon>PACMAD clade</taxon>
        <taxon>Arundinoideae</taxon>
        <taxon>Arundineae</taxon>
        <taxon>Arundo</taxon>
    </lineage>
</organism>
<dbReference type="PROSITE" id="PS51257">
    <property type="entry name" value="PROKAR_LIPOPROTEIN"/>
    <property type="match status" value="1"/>
</dbReference>
<name>A0A0A8Y8W6_ARUDO</name>
<protein>
    <submittedName>
        <fullName evidence="1">Uncharacterized protein</fullName>
    </submittedName>
</protein>
<reference evidence="1" key="2">
    <citation type="journal article" date="2015" name="Data Brief">
        <title>Shoot transcriptome of the giant reed, Arundo donax.</title>
        <authorList>
            <person name="Barrero R.A."/>
            <person name="Guerrero F.D."/>
            <person name="Moolhuijzen P."/>
            <person name="Goolsby J.A."/>
            <person name="Tidwell J."/>
            <person name="Bellgard S.E."/>
            <person name="Bellgard M.I."/>
        </authorList>
    </citation>
    <scope>NUCLEOTIDE SEQUENCE</scope>
    <source>
        <tissue evidence="1">Shoot tissue taken approximately 20 cm above the soil surface</tissue>
    </source>
</reference>
<sequence>MRYIPLNCQSTALSILFPANSFFFSSCYV</sequence>
<dbReference type="EMBL" id="GBRH01275661">
    <property type="protein sequence ID" value="JAD22234.1"/>
    <property type="molecule type" value="Transcribed_RNA"/>
</dbReference>
<reference evidence="1" key="1">
    <citation type="submission" date="2014-09" db="EMBL/GenBank/DDBJ databases">
        <authorList>
            <person name="Magalhaes I.L.F."/>
            <person name="Oliveira U."/>
            <person name="Santos F.R."/>
            <person name="Vidigal T.H.D.A."/>
            <person name="Brescovit A.D."/>
            <person name="Santos A.J."/>
        </authorList>
    </citation>
    <scope>NUCLEOTIDE SEQUENCE</scope>
    <source>
        <tissue evidence="1">Shoot tissue taken approximately 20 cm above the soil surface</tissue>
    </source>
</reference>
<dbReference type="AlphaFoldDB" id="A0A0A8Y8W6"/>
<proteinExistence type="predicted"/>